<proteinExistence type="predicted"/>
<dbReference type="AlphaFoldDB" id="A0A9W7CPS0"/>
<evidence type="ECO:0000313" key="1">
    <source>
        <dbReference type="EMBL" id="GMF35627.1"/>
    </source>
</evidence>
<gene>
    <name evidence="1" type="ORF">Plil01_001512800</name>
</gene>
<sequence>MRRRNKTARAHGVRFLASEDDSSHVTDPFSRHLLLLEPFGHDLVVQRLLHSSRKRPSATSWYSKSSWLGRENPLAITPPPPHAASVQFPSLGTEVLDGPRGDLPAVFVDPQEDFLLPPIANRNS</sequence>
<evidence type="ECO:0000313" key="2">
    <source>
        <dbReference type="Proteomes" id="UP001165083"/>
    </source>
</evidence>
<organism evidence="1 2">
    <name type="scientific">Phytophthora lilii</name>
    <dbReference type="NCBI Taxonomy" id="2077276"/>
    <lineage>
        <taxon>Eukaryota</taxon>
        <taxon>Sar</taxon>
        <taxon>Stramenopiles</taxon>
        <taxon>Oomycota</taxon>
        <taxon>Peronosporomycetes</taxon>
        <taxon>Peronosporales</taxon>
        <taxon>Peronosporaceae</taxon>
        <taxon>Phytophthora</taxon>
    </lineage>
</organism>
<dbReference type="Proteomes" id="UP001165083">
    <property type="component" value="Unassembled WGS sequence"/>
</dbReference>
<name>A0A9W7CPS0_9STRA</name>
<accession>A0A9W7CPS0</accession>
<comment type="caution">
    <text evidence="1">The sequence shown here is derived from an EMBL/GenBank/DDBJ whole genome shotgun (WGS) entry which is preliminary data.</text>
</comment>
<dbReference type="EMBL" id="BSXW01001298">
    <property type="protein sequence ID" value="GMF35627.1"/>
    <property type="molecule type" value="Genomic_DNA"/>
</dbReference>
<protein>
    <submittedName>
        <fullName evidence="1">Unnamed protein product</fullName>
    </submittedName>
</protein>
<reference evidence="1" key="1">
    <citation type="submission" date="2023-04" db="EMBL/GenBank/DDBJ databases">
        <title>Phytophthora lilii NBRC 32176.</title>
        <authorList>
            <person name="Ichikawa N."/>
            <person name="Sato H."/>
            <person name="Tonouchi N."/>
        </authorList>
    </citation>
    <scope>NUCLEOTIDE SEQUENCE</scope>
    <source>
        <strain evidence="1">NBRC 32176</strain>
    </source>
</reference>
<keyword evidence="2" id="KW-1185">Reference proteome</keyword>